<evidence type="ECO:0000256" key="1">
    <source>
        <dbReference type="SAM" id="MobiDB-lite"/>
    </source>
</evidence>
<accession>A0ABY3VFQ8</accession>
<dbReference type="Proteomes" id="UP001055253">
    <property type="component" value="Chromosome"/>
</dbReference>
<feature type="region of interest" description="Disordered" evidence="1">
    <location>
        <begin position="178"/>
        <end position="201"/>
    </location>
</feature>
<evidence type="ECO:0000259" key="2">
    <source>
        <dbReference type="Pfam" id="PF00934"/>
    </source>
</evidence>
<dbReference type="InterPro" id="IPR038332">
    <property type="entry name" value="PPE_sf"/>
</dbReference>
<feature type="domain" description="PE" evidence="2">
    <location>
        <begin position="4"/>
        <end position="93"/>
    </location>
</feature>
<dbReference type="Gene3D" id="1.10.287.850">
    <property type="entry name" value="HP0062-like domain"/>
    <property type="match status" value="1"/>
</dbReference>
<sequence>MTYVITQPDILTTAAADIADIRSAIGMANAAAASPTTAMMAAAGDEVSQLIAKLFSAYGQECQAVITDAAVFHDHFAATLAAAGSVYTQAEAAGAATLSQALTTLSSPIRALLGGTAASTSGAMAAAAPMAAAGDPIYTLVVAAAETRSRRPPTSAMLFPNSSRRIFRSTRPWFRGCSHPPSSTSIPVSRPCPSTCRSPWA</sequence>
<evidence type="ECO:0000313" key="3">
    <source>
        <dbReference type="EMBL" id="ULP52876.1"/>
    </source>
</evidence>
<proteinExistence type="predicted"/>
<protein>
    <submittedName>
        <fullName evidence="3">PE family protein</fullName>
    </submittedName>
</protein>
<name>A0ABY3VFQ8_MYCUL</name>
<organism evidence="3 4">
    <name type="scientific">Mycobacterium ulcerans</name>
    <dbReference type="NCBI Taxonomy" id="1809"/>
    <lineage>
        <taxon>Bacteria</taxon>
        <taxon>Bacillati</taxon>
        <taxon>Actinomycetota</taxon>
        <taxon>Actinomycetes</taxon>
        <taxon>Mycobacteriales</taxon>
        <taxon>Mycobacteriaceae</taxon>
        <taxon>Mycobacterium</taxon>
        <taxon>Mycobacterium ulcerans group</taxon>
    </lineage>
</organism>
<dbReference type="SUPFAM" id="SSF140459">
    <property type="entry name" value="PE/PPE dimer-like"/>
    <property type="match status" value="1"/>
</dbReference>
<dbReference type="RefSeq" id="WP_231507165.1">
    <property type="nucleotide sequence ID" value="NZ_CP085200.1"/>
</dbReference>
<dbReference type="InterPro" id="IPR000084">
    <property type="entry name" value="PE-PGRS_N"/>
</dbReference>
<keyword evidence="4" id="KW-1185">Reference proteome</keyword>
<reference evidence="3" key="1">
    <citation type="submission" date="2022-08" db="EMBL/GenBank/DDBJ databases">
        <title>Whole genome sequencing of non-tuberculosis mycobacteria type-strains.</title>
        <authorList>
            <person name="Igarashi Y."/>
            <person name="Osugi A."/>
            <person name="Mitarai S."/>
        </authorList>
    </citation>
    <scope>NUCLEOTIDE SEQUENCE</scope>
    <source>
        <strain evidence="3">ATCC 19423</strain>
    </source>
</reference>
<evidence type="ECO:0000313" key="4">
    <source>
        <dbReference type="Proteomes" id="UP001055253"/>
    </source>
</evidence>
<dbReference type="Pfam" id="PF00934">
    <property type="entry name" value="PE"/>
    <property type="match status" value="1"/>
</dbReference>
<gene>
    <name evidence="3" type="ORF">MJO63_06610</name>
</gene>
<dbReference type="EMBL" id="CP092429">
    <property type="protein sequence ID" value="ULP52876.1"/>
    <property type="molecule type" value="Genomic_DNA"/>
</dbReference>